<dbReference type="CDD" id="cd16412">
    <property type="entry name" value="dndB"/>
    <property type="match status" value="1"/>
</dbReference>
<dbReference type="AlphaFoldDB" id="A0A239B842"/>
<dbReference type="RefSeq" id="WP_089274648.1">
    <property type="nucleotide sequence ID" value="NZ_FZOC01000004.1"/>
</dbReference>
<name>A0A239B842_9BACT</name>
<evidence type="ECO:0000313" key="2">
    <source>
        <dbReference type="Proteomes" id="UP000198324"/>
    </source>
</evidence>
<reference evidence="1 2" key="1">
    <citation type="submission" date="2017-06" db="EMBL/GenBank/DDBJ databases">
        <authorList>
            <person name="Kim H.J."/>
            <person name="Triplett B.A."/>
        </authorList>
    </citation>
    <scope>NUCLEOTIDE SEQUENCE [LARGE SCALE GENOMIC DNA]</scope>
    <source>
        <strain evidence="1 2">DSM 13116</strain>
    </source>
</reference>
<dbReference type="Pfam" id="PF14072">
    <property type="entry name" value="DndB"/>
    <property type="match status" value="1"/>
</dbReference>
<dbReference type="InterPro" id="IPR017601">
    <property type="entry name" value="DGQHR-contain_dom"/>
</dbReference>
<dbReference type="InterPro" id="IPR017642">
    <property type="entry name" value="DNA_S_mod_DndB"/>
</dbReference>
<gene>
    <name evidence="1" type="ORF">SAMN04488503_2460</name>
</gene>
<dbReference type="Proteomes" id="UP000198324">
    <property type="component" value="Unassembled WGS sequence"/>
</dbReference>
<evidence type="ECO:0000313" key="1">
    <source>
        <dbReference type="EMBL" id="SNS03354.1"/>
    </source>
</evidence>
<sequence length="433" mass="47759">MKADEEIFDKVTIIKHPTFDQAQQAAYLESASTGGFTFPIVIAKQGERRFLSGALPIKFIETRLIPRSAIKGASMADAKSATNRPLESKHAQDIAKYLVENVDGKYIIPSLTLNVQEPVNVYTISSGGNFKLGFLAMPIGVTFSITDGQHRMKGLLEAIIALEKTNPDAAHRLRDDSLSVMIMCESELSQVHQDFADCSKTKALPPSLLSVFDTRNPANRILADIVAECPLFTGKIDSTSKTLSKKSTNLFLANQVRQLIKHLLVRGNPADSEFEKRAHELLGEKRQYKKYLDWYVAFVNRVTQAIPVLREIAEIDPDSPKKGLIPKYREEDWVCLTATGMNVIGTIGHELFTHDVKDWETFVDKLGALDWKKNSPFWEGTIIQGGRVITQTTPVRKAAGKAMQEIGLKSDLGNGQGALPLDAPVEAPAQGAD</sequence>
<proteinExistence type="predicted"/>
<dbReference type="OrthoDB" id="3524978at2"/>
<accession>A0A239B842</accession>
<keyword evidence="2" id="KW-1185">Reference proteome</keyword>
<dbReference type="EMBL" id="FZOC01000004">
    <property type="protein sequence ID" value="SNS03354.1"/>
    <property type="molecule type" value="Genomic_DNA"/>
</dbReference>
<protein>
    <submittedName>
        <fullName evidence="1">DGQHR domain-containing protein</fullName>
    </submittedName>
</protein>
<organism evidence="1 2">
    <name type="scientific">Humidesulfovibrio mexicanus</name>
    <dbReference type="NCBI Taxonomy" id="147047"/>
    <lineage>
        <taxon>Bacteria</taxon>
        <taxon>Pseudomonadati</taxon>
        <taxon>Thermodesulfobacteriota</taxon>
        <taxon>Desulfovibrionia</taxon>
        <taxon>Desulfovibrionales</taxon>
        <taxon>Desulfovibrionaceae</taxon>
        <taxon>Humidesulfovibrio</taxon>
    </lineage>
</organism>
<dbReference type="NCBIfam" id="TIGR03187">
    <property type="entry name" value="DGQHR"/>
    <property type="match status" value="1"/>
</dbReference>